<protein>
    <submittedName>
        <fullName evidence="9">ABC transporter ATP-binding protein</fullName>
    </submittedName>
</protein>
<dbReference type="InterPro" id="IPR050388">
    <property type="entry name" value="ABC_Ni/Peptide_Import"/>
</dbReference>
<sequence>MTPLLQIDGLNVRFKGARNVHAINDLSLTLMPGETLALLGESGSGKSVTLKTLLRLLPEKRTDLSGRVTFDGTDIMTLSGRALRSYRGGDVSMVFQDPGLALDPVYTVGQQIAETVMRHKGISRADAMEVALDMLHRVRIPSAERRLKNYPHELSGGMRQRVMIALALACRPRLLLADEPTTALDATVQIQILLLMRELQREFGMGVIFVTHDIGVAVEISERIAVMYAGQIVEEGSTRDIIRDPRHPYTRGLLAANLHEVARGARLDAIPGAPPSLEERPDSCPFAPRCAFALPACRAALPPVVTPGPRRRVACLRADETLEIAHA</sequence>
<comment type="caution">
    <text evidence="9">The sequence shown here is derived from an EMBL/GenBank/DDBJ whole genome shotgun (WGS) entry which is preliminary data.</text>
</comment>
<evidence type="ECO:0000256" key="4">
    <source>
        <dbReference type="ARBA" id="ARBA00022475"/>
    </source>
</evidence>
<name>A0ABW4E208_9RHOB</name>
<evidence type="ECO:0000256" key="6">
    <source>
        <dbReference type="ARBA" id="ARBA00022840"/>
    </source>
</evidence>
<comment type="subcellular location">
    <subcellularLocation>
        <location evidence="1">Cell inner membrane</location>
        <topology evidence="1">Peripheral membrane protein</topology>
    </subcellularLocation>
</comment>
<keyword evidence="4" id="KW-1003">Cell membrane</keyword>
<dbReference type="InterPro" id="IPR003439">
    <property type="entry name" value="ABC_transporter-like_ATP-bd"/>
</dbReference>
<keyword evidence="6 9" id="KW-0067">ATP-binding</keyword>
<dbReference type="Proteomes" id="UP001597302">
    <property type="component" value="Unassembled WGS sequence"/>
</dbReference>
<dbReference type="EMBL" id="JBHTOQ010000036">
    <property type="protein sequence ID" value="MFD1482734.1"/>
    <property type="molecule type" value="Genomic_DNA"/>
</dbReference>
<dbReference type="NCBIfam" id="TIGR01727">
    <property type="entry name" value="oligo_HPY"/>
    <property type="match status" value="1"/>
</dbReference>
<reference evidence="10" key="1">
    <citation type="journal article" date="2019" name="Int. J. Syst. Evol. Microbiol.">
        <title>The Global Catalogue of Microorganisms (GCM) 10K type strain sequencing project: providing services to taxonomists for standard genome sequencing and annotation.</title>
        <authorList>
            <consortium name="The Broad Institute Genomics Platform"/>
            <consortium name="The Broad Institute Genome Sequencing Center for Infectious Disease"/>
            <person name="Wu L."/>
            <person name="Ma J."/>
        </authorList>
    </citation>
    <scope>NUCLEOTIDE SEQUENCE [LARGE SCALE GENOMIC DNA]</scope>
    <source>
        <strain evidence="10">CCM 8875</strain>
    </source>
</reference>
<evidence type="ECO:0000313" key="9">
    <source>
        <dbReference type="EMBL" id="MFD1482734.1"/>
    </source>
</evidence>
<dbReference type="Pfam" id="PF00005">
    <property type="entry name" value="ABC_tran"/>
    <property type="match status" value="1"/>
</dbReference>
<dbReference type="InterPro" id="IPR003593">
    <property type="entry name" value="AAA+_ATPase"/>
</dbReference>
<dbReference type="GO" id="GO:0005524">
    <property type="term" value="F:ATP binding"/>
    <property type="evidence" value="ECO:0007669"/>
    <property type="project" value="UniProtKB-KW"/>
</dbReference>
<keyword evidence="10" id="KW-1185">Reference proteome</keyword>
<gene>
    <name evidence="9" type="ORF">ACFQ5P_15670</name>
</gene>
<dbReference type="PANTHER" id="PTHR43297:SF2">
    <property type="entry name" value="DIPEPTIDE TRANSPORT ATP-BINDING PROTEIN DPPD"/>
    <property type="match status" value="1"/>
</dbReference>
<dbReference type="SMART" id="SM00382">
    <property type="entry name" value="AAA"/>
    <property type="match status" value="1"/>
</dbReference>
<evidence type="ECO:0000256" key="7">
    <source>
        <dbReference type="ARBA" id="ARBA00023136"/>
    </source>
</evidence>
<keyword evidence="3" id="KW-0813">Transport</keyword>
<dbReference type="CDD" id="cd03257">
    <property type="entry name" value="ABC_NikE_OppD_transporters"/>
    <property type="match status" value="1"/>
</dbReference>
<dbReference type="PANTHER" id="PTHR43297">
    <property type="entry name" value="OLIGOPEPTIDE TRANSPORT ATP-BINDING PROTEIN APPD"/>
    <property type="match status" value="1"/>
</dbReference>
<comment type="similarity">
    <text evidence="2">Belongs to the ABC transporter superfamily.</text>
</comment>
<proteinExistence type="inferred from homology"/>
<evidence type="ECO:0000256" key="5">
    <source>
        <dbReference type="ARBA" id="ARBA00022741"/>
    </source>
</evidence>
<dbReference type="RefSeq" id="WP_131572459.1">
    <property type="nucleotide sequence ID" value="NZ_CBCSAJ010000001.1"/>
</dbReference>
<dbReference type="Gene3D" id="3.40.50.300">
    <property type="entry name" value="P-loop containing nucleotide triphosphate hydrolases"/>
    <property type="match status" value="1"/>
</dbReference>
<keyword evidence="7" id="KW-0472">Membrane</keyword>
<accession>A0ABW4E208</accession>
<dbReference type="Pfam" id="PF08352">
    <property type="entry name" value="oligo_HPY"/>
    <property type="match status" value="1"/>
</dbReference>
<evidence type="ECO:0000259" key="8">
    <source>
        <dbReference type="PROSITE" id="PS50893"/>
    </source>
</evidence>
<dbReference type="SUPFAM" id="SSF52540">
    <property type="entry name" value="P-loop containing nucleoside triphosphate hydrolases"/>
    <property type="match status" value="1"/>
</dbReference>
<dbReference type="PROSITE" id="PS00211">
    <property type="entry name" value="ABC_TRANSPORTER_1"/>
    <property type="match status" value="1"/>
</dbReference>
<feature type="domain" description="ABC transporter" evidence="8">
    <location>
        <begin position="7"/>
        <end position="254"/>
    </location>
</feature>
<dbReference type="InterPro" id="IPR027417">
    <property type="entry name" value="P-loop_NTPase"/>
</dbReference>
<dbReference type="PROSITE" id="PS50893">
    <property type="entry name" value="ABC_TRANSPORTER_2"/>
    <property type="match status" value="1"/>
</dbReference>
<organism evidence="9 10">
    <name type="scientific">Paracoccus nototheniae</name>
    <dbReference type="NCBI Taxonomy" id="2489002"/>
    <lineage>
        <taxon>Bacteria</taxon>
        <taxon>Pseudomonadati</taxon>
        <taxon>Pseudomonadota</taxon>
        <taxon>Alphaproteobacteria</taxon>
        <taxon>Rhodobacterales</taxon>
        <taxon>Paracoccaceae</taxon>
        <taxon>Paracoccus</taxon>
    </lineage>
</organism>
<evidence type="ECO:0000256" key="2">
    <source>
        <dbReference type="ARBA" id="ARBA00005417"/>
    </source>
</evidence>
<keyword evidence="5" id="KW-0547">Nucleotide-binding</keyword>
<dbReference type="InterPro" id="IPR017871">
    <property type="entry name" value="ABC_transporter-like_CS"/>
</dbReference>
<dbReference type="InterPro" id="IPR013563">
    <property type="entry name" value="Oligopep_ABC_C"/>
</dbReference>
<evidence type="ECO:0000256" key="1">
    <source>
        <dbReference type="ARBA" id="ARBA00004417"/>
    </source>
</evidence>
<evidence type="ECO:0000313" key="10">
    <source>
        <dbReference type="Proteomes" id="UP001597302"/>
    </source>
</evidence>
<evidence type="ECO:0000256" key="3">
    <source>
        <dbReference type="ARBA" id="ARBA00022448"/>
    </source>
</evidence>